<dbReference type="FunFam" id="2.30.29.30:FF:000127">
    <property type="entry name" value="Neuronal guanine nucleotide exchange factor"/>
    <property type="match status" value="1"/>
</dbReference>
<evidence type="ECO:0000256" key="1">
    <source>
        <dbReference type="ARBA" id="ARBA00004316"/>
    </source>
</evidence>
<feature type="compositionally biased region" description="Basic and acidic residues" evidence="7">
    <location>
        <begin position="1"/>
        <end position="11"/>
    </location>
</feature>
<dbReference type="SUPFAM" id="SSF50729">
    <property type="entry name" value="PH domain-like"/>
    <property type="match status" value="1"/>
</dbReference>
<protein>
    <submittedName>
        <fullName evidence="11">Neuronal guanine nucleotide exchange factor</fullName>
    </submittedName>
</protein>
<keyword evidence="3" id="KW-0597">Phosphoprotein</keyword>
<dbReference type="InterPro" id="IPR047271">
    <property type="entry name" value="Ephexin-like"/>
</dbReference>
<dbReference type="Proteomes" id="UP000694545">
    <property type="component" value="Unplaced"/>
</dbReference>
<reference evidence="11" key="2">
    <citation type="submission" date="2025-09" db="UniProtKB">
        <authorList>
            <consortium name="Ensembl"/>
        </authorList>
    </citation>
    <scope>IDENTIFICATION</scope>
</reference>
<feature type="compositionally biased region" description="Polar residues" evidence="7">
    <location>
        <begin position="295"/>
        <end position="307"/>
    </location>
</feature>
<dbReference type="InterPro" id="IPR001452">
    <property type="entry name" value="SH3_domain"/>
</dbReference>
<dbReference type="Pfam" id="PF00018">
    <property type="entry name" value="SH3_1"/>
    <property type="match status" value="1"/>
</dbReference>
<feature type="region of interest" description="Disordered" evidence="7">
    <location>
        <begin position="1"/>
        <end position="26"/>
    </location>
</feature>
<dbReference type="PROSITE" id="PS50003">
    <property type="entry name" value="PH_DOMAIN"/>
    <property type="match status" value="1"/>
</dbReference>
<dbReference type="RefSeq" id="XP_044291227.1">
    <property type="nucleotide sequence ID" value="XM_044435292.1"/>
</dbReference>
<dbReference type="CDD" id="cd11939">
    <property type="entry name" value="SH3_ephexin1"/>
    <property type="match status" value="1"/>
</dbReference>
<evidence type="ECO:0000256" key="5">
    <source>
        <dbReference type="ARBA" id="ARBA00023273"/>
    </source>
</evidence>
<dbReference type="CDD" id="cd01221">
    <property type="entry name" value="PH_ephexin"/>
    <property type="match status" value="1"/>
</dbReference>
<dbReference type="AlphaFoldDB" id="A0A8D2LCJ3"/>
<keyword evidence="2 6" id="KW-0728">SH3 domain</keyword>
<feature type="compositionally biased region" description="Basic and acidic residues" evidence="7">
    <location>
        <begin position="69"/>
        <end position="83"/>
    </location>
</feature>
<comment type="subcellular location">
    <subcellularLocation>
        <location evidence="1">Cell projection</location>
    </subcellularLocation>
</comment>
<organism evidence="11 12">
    <name type="scientific">Varanus komodoensis</name>
    <name type="common">Komodo dragon</name>
    <dbReference type="NCBI Taxonomy" id="61221"/>
    <lineage>
        <taxon>Eukaryota</taxon>
        <taxon>Metazoa</taxon>
        <taxon>Chordata</taxon>
        <taxon>Craniata</taxon>
        <taxon>Vertebrata</taxon>
        <taxon>Euteleostomi</taxon>
        <taxon>Lepidosauria</taxon>
        <taxon>Squamata</taxon>
        <taxon>Bifurcata</taxon>
        <taxon>Unidentata</taxon>
        <taxon>Episquamata</taxon>
        <taxon>Toxicofera</taxon>
        <taxon>Anguimorpha</taxon>
        <taxon>Paleoanguimorpha</taxon>
        <taxon>Varanoidea</taxon>
        <taxon>Varanidae</taxon>
        <taxon>Varanus</taxon>
    </lineage>
</organism>
<evidence type="ECO:0000256" key="6">
    <source>
        <dbReference type="PROSITE-ProRule" id="PRU00192"/>
    </source>
</evidence>
<dbReference type="InterPro" id="IPR035899">
    <property type="entry name" value="DBL_dom_sf"/>
</dbReference>
<sequence length="781" mass="89501">METKEQEEVERHRGKSANGVRKDSSSQAISCLDMICTDKSEASEHVIEKESQAHYIPIRRNSRYYRSFRDRNRGKAKSRKEVQTECVGGSLKNGNTSNELLNKDELLRIFHKGLSLHVKPDMTATEEQWFQRLLPSYPGYRGNRPDSPSPAPAAESLRSSSSSSRRSLPESVLLPPSSLPPRMELLAAALSAACALEHEGSPESEAAGASPPGSESPSMAGPASIPEENSGNSDCPAAFPEALQMIHPMTADSWKNFIEQIGLLYQEYRDKSTRQEIETRRLQDSQTDIEECSASEKTPSETEPINTTESRAVPQINLLRNSTSRFNLWQDLPEVRSSGVLNILQPDEVKLQEAMFELVTSEASYYKSLNLLIYHFMENERLKKFLHPSEAHILFSNVLDVMAVSERFLLDLEKRVEENIVISDVCDIVYQHTINHFSVYVTYVSNQTYQERAYKQLLQDKPAFREVITQLELDPKCKGLPFSSFLILPFQRITRLKLLVQNILKKVEEKSEREITALEAHKELETVVKACNEGVRKMSRTEQMISIQKKLEFKIKSVPIISHSRWLLKQGELQQMNGPKTSRTLRTKKLFREIYLFLFNDLLVLCRQISGDKYQVFDSAPRGLLRVEELEDQGQSLANVFILRLLENADDREVSYMLKASSQSEMKRWMILLAPNRRTKFVSFTSRLMDCPQVQCVHPYVAQQPDELSLELADVLNILEKTDDGWIFGERLHDQERGWFPSSMGEEIMNPKIRSQNLKECFRVHKSDDSQRRKMGSRNRQ</sequence>
<dbReference type="CTD" id="25791"/>
<dbReference type="SUPFAM" id="SSF48065">
    <property type="entry name" value="DBL homology domain (DH-domain)"/>
    <property type="match status" value="1"/>
</dbReference>
<evidence type="ECO:0000259" key="8">
    <source>
        <dbReference type="PROSITE" id="PS50002"/>
    </source>
</evidence>
<dbReference type="PANTHER" id="PTHR12845">
    <property type="entry name" value="GUANINE NUCLEOTIDE EXCHANGE FACTOR"/>
    <property type="match status" value="1"/>
</dbReference>
<dbReference type="SUPFAM" id="SSF50044">
    <property type="entry name" value="SH3-domain"/>
    <property type="match status" value="1"/>
</dbReference>
<dbReference type="Gene3D" id="2.30.29.30">
    <property type="entry name" value="Pleckstrin-homology domain (PH domain)/Phosphotyrosine-binding domain (PTB)"/>
    <property type="match status" value="1"/>
</dbReference>
<dbReference type="InterPro" id="IPR000219">
    <property type="entry name" value="DH_dom"/>
</dbReference>
<dbReference type="Ensembl" id="ENSVKKT00000020935.1">
    <property type="protein sequence ID" value="ENSVKKP00000020430.1"/>
    <property type="gene ID" value="ENSVKKG00000013751.1"/>
</dbReference>
<feature type="domain" description="SH3" evidence="8">
    <location>
        <begin position="689"/>
        <end position="750"/>
    </location>
</feature>
<dbReference type="OrthoDB" id="27593at2759"/>
<evidence type="ECO:0000313" key="12">
    <source>
        <dbReference type="Proteomes" id="UP000694545"/>
    </source>
</evidence>
<dbReference type="SMART" id="SM00325">
    <property type="entry name" value="RhoGEF"/>
    <property type="match status" value="1"/>
</dbReference>
<feature type="domain" description="PH" evidence="9">
    <location>
        <begin position="566"/>
        <end position="678"/>
    </location>
</feature>
<evidence type="ECO:0000256" key="7">
    <source>
        <dbReference type="SAM" id="MobiDB-lite"/>
    </source>
</evidence>
<dbReference type="InterPro" id="IPR001849">
    <property type="entry name" value="PH_domain"/>
</dbReference>
<feature type="region of interest" description="Disordered" evidence="7">
    <location>
        <begin position="140"/>
        <end position="178"/>
    </location>
</feature>
<accession>A0A8D2LCJ3</accession>
<dbReference type="GeneID" id="123026047"/>
<feature type="compositionally biased region" description="Low complexity" evidence="7">
    <location>
        <begin position="203"/>
        <end position="224"/>
    </location>
</feature>
<evidence type="ECO:0000313" key="11">
    <source>
        <dbReference type="Ensembl" id="ENSVKKP00000020430.1"/>
    </source>
</evidence>
<feature type="region of interest" description="Disordered" evidence="7">
    <location>
        <begin position="279"/>
        <end position="307"/>
    </location>
</feature>
<evidence type="ECO:0000259" key="10">
    <source>
        <dbReference type="PROSITE" id="PS50010"/>
    </source>
</evidence>
<feature type="region of interest" description="Disordered" evidence="7">
    <location>
        <begin position="69"/>
        <end position="90"/>
    </location>
</feature>
<evidence type="ECO:0000256" key="4">
    <source>
        <dbReference type="ARBA" id="ARBA00022658"/>
    </source>
</evidence>
<dbReference type="KEGG" id="vko:123026047"/>
<proteinExistence type="predicted"/>
<dbReference type="InterPro" id="IPR047270">
    <property type="entry name" value="PH_ephexin"/>
</dbReference>
<dbReference type="Gene3D" id="2.30.30.40">
    <property type="entry name" value="SH3 Domains"/>
    <property type="match status" value="1"/>
</dbReference>
<dbReference type="SMART" id="SM00326">
    <property type="entry name" value="SH3"/>
    <property type="match status" value="1"/>
</dbReference>
<keyword evidence="12" id="KW-1185">Reference proteome</keyword>
<keyword evidence="4" id="KW-0344">Guanine-nucleotide releasing factor</keyword>
<dbReference type="PROSITE" id="PS50002">
    <property type="entry name" value="SH3"/>
    <property type="match status" value="1"/>
</dbReference>
<keyword evidence="5" id="KW-0966">Cell projection</keyword>
<dbReference type="SMART" id="SM00233">
    <property type="entry name" value="PH"/>
    <property type="match status" value="1"/>
</dbReference>
<dbReference type="Gene3D" id="1.20.900.10">
    <property type="entry name" value="Dbl homology (DH) domain"/>
    <property type="match status" value="1"/>
</dbReference>
<evidence type="ECO:0000256" key="3">
    <source>
        <dbReference type="ARBA" id="ARBA00022553"/>
    </source>
</evidence>
<dbReference type="InterPro" id="IPR036028">
    <property type="entry name" value="SH3-like_dom_sf"/>
</dbReference>
<feature type="compositionally biased region" description="Low complexity" evidence="7">
    <location>
        <begin position="152"/>
        <end position="178"/>
    </location>
</feature>
<dbReference type="FunFam" id="1.20.900.10:FF:000007">
    <property type="entry name" value="rho guanine nucleotide exchange factor 19"/>
    <property type="match status" value="1"/>
</dbReference>
<feature type="region of interest" description="Disordered" evidence="7">
    <location>
        <begin position="198"/>
        <end position="236"/>
    </location>
</feature>
<reference evidence="11" key="1">
    <citation type="submission" date="2025-08" db="UniProtKB">
        <authorList>
            <consortium name="Ensembl"/>
        </authorList>
    </citation>
    <scope>IDENTIFICATION</scope>
</reference>
<dbReference type="PANTHER" id="PTHR12845:SF8">
    <property type="entry name" value="EPHEXIN-1"/>
    <property type="match status" value="1"/>
</dbReference>
<dbReference type="RefSeq" id="XP_044291219.1">
    <property type="nucleotide sequence ID" value="XM_044435284.1"/>
</dbReference>
<dbReference type="OMA" id="SQTICHS"/>
<dbReference type="GO" id="GO:0005085">
    <property type="term" value="F:guanyl-nucleotide exchange factor activity"/>
    <property type="evidence" value="ECO:0007669"/>
    <property type="project" value="UniProtKB-KW"/>
</dbReference>
<dbReference type="Pfam" id="PF22697">
    <property type="entry name" value="SOS1_NGEF_PH"/>
    <property type="match status" value="1"/>
</dbReference>
<evidence type="ECO:0000256" key="2">
    <source>
        <dbReference type="ARBA" id="ARBA00022443"/>
    </source>
</evidence>
<dbReference type="InterPro" id="IPR011993">
    <property type="entry name" value="PH-like_dom_sf"/>
</dbReference>
<feature type="domain" description="DH" evidence="10">
    <location>
        <begin position="350"/>
        <end position="534"/>
    </location>
</feature>
<evidence type="ECO:0000259" key="9">
    <source>
        <dbReference type="PROSITE" id="PS50003"/>
    </source>
</evidence>
<dbReference type="InterPro" id="IPR055251">
    <property type="entry name" value="SOS1_NGEF_PH"/>
</dbReference>
<gene>
    <name evidence="11" type="primary">NGEF</name>
</gene>
<dbReference type="InterPro" id="IPR035635">
    <property type="entry name" value="Ephexin-1_SH3"/>
</dbReference>
<dbReference type="CDD" id="cd00160">
    <property type="entry name" value="RhoGEF"/>
    <property type="match status" value="1"/>
</dbReference>
<dbReference type="PROSITE" id="PS50010">
    <property type="entry name" value="DH_2"/>
    <property type="match status" value="1"/>
</dbReference>
<name>A0A8D2LCJ3_VARKO</name>
<dbReference type="GO" id="GO:0042995">
    <property type="term" value="C:cell projection"/>
    <property type="evidence" value="ECO:0007669"/>
    <property type="project" value="UniProtKB-SubCell"/>
</dbReference>
<dbReference type="Pfam" id="PF00621">
    <property type="entry name" value="RhoGEF"/>
    <property type="match status" value="1"/>
</dbReference>